<protein>
    <submittedName>
        <fullName evidence="1">Uncharacterized protein</fullName>
    </submittedName>
</protein>
<keyword evidence="2" id="KW-1185">Reference proteome</keyword>
<sequence length="110" mass="12805">MCTPYFVDGKQGKRCCKATIHKNPRNIFPPPSLTKSLKGSKPDTFQEHILVWGWEFMYDPVIPINMTLVREFYANRNQKNQREVYMRGRKIPCLLGDIERVLHPKAGKGK</sequence>
<name>A0ABU6QRD1_9FABA</name>
<evidence type="ECO:0000313" key="2">
    <source>
        <dbReference type="Proteomes" id="UP001341840"/>
    </source>
</evidence>
<dbReference type="Proteomes" id="UP001341840">
    <property type="component" value="Unassembled WGS sequence"/>
</dbReference>
<organism evidence="1 2">
    <name type="scientific">Stylosanthes scabra</name>
    <dbReference type="NCBI Taxonomy" id="79078"/>
    <lineage>
        <taxon>Eukaryota</taxon>
        <taxon>Viridiplantae</taxon>
        <taxon>Streptophyta</taxon>
        <taxon>Embryophyta</taxon>
        <taxon>Tracheophyta</taxon>
        <taxon>Spermatophyta</taxon>
        <taxon>Magnoliopsida</taxon>
        <taxon>eudicotyledons</taxon>
        <taxon>Gunneridae</taxon>
        <taxon>Pentapetalae</taxon>
        <taxon>rosids</taxon>
        <taxon>fabids</taxon>
        <taxon>Fabales</taxon>
        <taxon>Fabaceae</taxon>
        <taxon>Papilionoideae</taxon>
        <taxon>50 kb inversion clade</taxon>
        <taxon>dalbergioids sensu lato</taxon>
        <taxon>Dalbergieae</taxon>
        <taxon>Pterocarpus clade</taxon>
        <taxon>Stylosanthes</taxon>
    </lineage>
</organism>
<proteinExistence type="predicted"/>
<dbReference type="EMBL" id="JASCZI010001223">
    <property type="protein sequence ID" value="MED6114565.1"/>
    <property type="molecule type" value="Genomic_DNA"/>
</dbReference>
<reference evidence="1 2" key="1">
    <citation type="journal article" date="2023" name="Plants (Basel)">
        <title>Bridging the Gap: Combining Genomics and Transcriptomics Approaches to Understand Stylosanthes scabra, an Orphan Legume from the Brazilian Caatinga.</title>
        <authorList>
            <person name="Ferreira-Neto J.R.C."/>
            <person name="da Silva M.D."/>
            <person name="Binneck E."/>
            <person name="de Melo N.F."/>
            <person name="da Silva R.H."/>
            <person name="de Melo A.L.T.M."/>
            <person name="Pandolfi V."/>
            <person name="Bustamante F.O."/>
            <person name="Brasileiro-Vidal A.C."/>
            <person name="Benko-Iseppon A.M."/>
        </authorList>
    </citation>
    <scope>NUCLEOTIDE SEQUENCE [LARGE SCALE GENOMIC DNA]</scope>
    <source>
        <tissue evidence="1">Leaves</tissue>
    </source>
</reference>
<evidence type="ECO:0000313" key="1">
    <source>
        <dbReference type="EMBL" id="MED6114565.1"/>
    </source>
</evidence>
<accession>A0ABU6QRD1</accession>
<comment type="caution">
    <text evidence="1">The sequence shown here is derived from an EMBL/GenBank/DDBJ whole genome shotgun (WGS) entry which is preliminary data.</text>
</comment>
<gene>
    <name evidence="1" type="ORF">PIB30_081517</name>
</gene>